<evidence type="ECO:0000313" key="3">
    <source>
        <dbReference type="Proteomes" id="UP000008983"/>
    </source>
</evidence>
<proteinExistence type="predicted"/>
<reference evidence="2 3" key="1">
    <citation type="submission" date="2011-07" db="EMBL/GenBank/DDBJ databases">
        <authorList>
            <person name="Coyne R."/>
            <person name="Brami D."/>
            <person name="Johnson J."/>
            <person name="Hostetler J."/>
            <person name="Hannick L."/>
            <person name="Clark T."/>
            <person name="Cassidy-Hanley D."/>
            <person name="Inman J."/>
        </authorList>
    </citation>
    <scope>NUCLEOTIDE SEQUENCE [LARGE SCALE GENOMIC DNA]</scope>
    <source>
        <strain evidence="2 3">G5</strain>
    </source>
</reference>
<dbReference type="SUPFAM" id="SSF52172">
    <property type="entry name" value="CheY-like"/>
    <property type="match status" value="1"/>
</dbReference>
<dbReference type="EMBL" id="GL983841">
    <property type="protein sequence ID" value="EGR31621.1"/>
    <property type="molecule type" value="Genomic_DNA"/>
</dbReference>
<dbReference type="STRING" id="857967.G0QT46"/>
<dbReference type="InterPro" id="IPR050956">
    <property type="entry name" value="2C_system_His_kinase"/>
</dbReference>
<dbReference type="PANTHER" id="PTHR43719">
    <property type="entry name" value="TWO-COMPONENT HISTIDINE KINASE"/>
    <property type="match status" value="1"/>
</dbReference>
<gene>
    <name evidence="2" type="ORF">IMG5_106030</name>
</gene>
<keyword evidence="1" id="KW-0597">Phosphoprotein</keyword>
<dbReference type="RefSeq" id="XP_004035107.1">
    <property type="nucleotide sequence ID" value="XM_004035059.1"/>
</dbReference>
<accession>G0QT46</accession>
<dbReference type="Gene3D" id="3.40.50.2300">
    <property type="match status" value="2"/>
</dbReference>
<protein>
    <recommendedName>
        <fullName evidence="4">Response regulatory domain-containing protein</fullName>
    </recommendedName>
</protein>
<evidence type="ECO:0008006" key="4">
    <source>
        <dbReference type="Google" id="ProtNLM"/>
    </source>
</evidence>
<dbReference type="GeneID" id="14907767"/>
<evidence type="ECO:0000313" key="2">
    <source>
        <dbReference type="EMBL" id="EGR31621.1"/>
    </source>
</evidence>
<dbReference type="PANTHER" id="PTHR43719:SF28">
    <property type="entry name" value="PEROXIDE STRESS-ACTIVATED HISTIDINE KINASE MAK1-RELATED"/>
    <property type="match status" value="1"/>
</dbReference>
<name>G0QT46_ICHMU</name>
<evidence type="ECO:0000256" key="1">
    <source>
        <dbReference type="ARBA" id="ARBA00022553"/>
    </source>
</evidence>
<dbReference type="InParanoid" id="G0QT46"/>
<dbReference type="CDD" id="cd17546">
    <property type="entry name" value="REC_hyHK_CKI1_RcsC-like"/>
    <property type="match status" value="1"/>
</dbReference>
<organism evidence="2 3">
    <name type="scientific">Ichthyophthirius multifiliis</name>
    <name type="common">White spot disease agent</name>
    <name type="synonym">Ich</name>
    <dbReference type="NCBI Taxonomy" id="5932"/>
    <lineage>
        <taxon>Eukaryota</taxon>
        <taxon>Sar</taxon>
        <taxon>Alveolata</taxon>
        <taxon>Ciliophora</taxon>
        <taxon>Intramacronucleata</taxon>
        <taxon>Oligohymenophorea</taxon>
        <taxon>Hymenostomatida</taxon>
        <taxon>Ophryoglenina</taxon>
        <taxon>Ichthyophthirius</taxon>
    </lineage>
</organism>
<sequence>MEELSFDYNIFRNDVDEKKSNQKFQENLIRESNFIKFKNTEIVQKDLIIQYVANYKKGNQKTTVIQIITIYPVILLICRFIQINIQMNIQNQHQIQTNYCQIQQMIFQILINLYQFNTNFDKKYNEYETHLSAQFNVLLNLSPDKANEKSSLFYDYQKTSIQNLKHTNTEIQDGNNQICQCPQILIVDDNIFNIYALSKLLESYGFVTETATNGQNQSVIVACTAFVREEDKQNALRNGMDDYLNKPVQNIFQTIEFVQNTFQDQDSIISSISLFSL</sequence>
<keyword evidence="3" id="KW-1185">Reference proteome</keyword>
<dbReference type="Proteomes" id="UP000008983">
    <property type="component" value="Unassembled WGS sequence"/>
</dbReference>
<dbReference type="InterPro" id="IPR011006">
    <property type="entry name" value="CheY-like_superfamily"/>
</dbReference>
<dbReference type="AlphaFoldDB" id="G0QT46"/>